<protein>
    <submittedName>
        <fullName evidence="7">Alanine--tRNA ligase</fullName>
    </submittedName>
</protein>
<feature type="coiled-coil region" evidence="5">
    <location>
        <begin position="249"/>
        <end position="283"/>
    </location>
</feature>
<dbReference type="Pfam" id="PF07973">
    <property type="entry name" value="tRNA_SAD"/>
    <property type="match status" value="1"/>
</dbReference>
<dbReference type="InterPro" id="IPR009000">
    <property type="entry name" value="Transl_B-barrel_sf"/>
</dbReference>
<keyword evidence="7" id="KW-0436">Ligase</keyword>
<proteinExistence type="predicted"/>
<dbReference type="PROSITE" id="PS50860">
    <property type="entry name" value="AA_TRNA_LIGASE_II_ALA"/>
    <property type="match status" value="1"/>
</dbReference>
<dbReference type="InterPro" id="IPR012947">
    <property type="entry name" value="tRNA_SAD"/>
</dbReference>
<keyword evidence="5" id="KW-0175">Coiled coil</keyword>
<dbReference type="InterPro" id="IPR003156">
    <property type="entry name" value="DHHA1_dom"/>
</dbReference>
<dbReference type="Pfam" id="PF02272">
    <property type="entry name" value="DHHA1"/>
    <property type="match status" value="1"/>
</dbReference>
<reference evidence="7 8" key="1">
    <citation type="submission" date="2024-02" db="EMBL/GenBank/DDBJ databases">
        <title>Herpetosiphon gulosus NBRC 112829.</title>
        <authorList>
            <person name="Ichikawa N."/>
            <person name="Katano-Makiyama Y."/>
            <person name="Hidaka K."/>
        </authorList>
    </citation>
    <scope>NUCLEOTIDE SEQUENCE [LARGE SCALE GENOMIC DNA]</scope>
    <source>
        <strain evidence="7 8">NBRC 112829</strain>
    </source>
</reference>
<sequence length="389" mass="42468">MSTERLYWHDAYLREWSAQIVARDQQRVALDRSAFYPEGGGQPADHGWINGVAVVDVQADDQDLVWHTLAAPIDAESVECRLDWQRRFDHMQQHHGQHLLSAAFDQLFNWRTVGFHLSGEYVTIDLATCEASPEQLAEAETLANQIIWQNLPIVVRFVSAEELASIALRKAPSVTGAIRVVSAGDFDHSACGGTHPNATGAVGQIHIRRSEKRGDSLRIEFVCGGRALQDLRWKNATLGRIAAGFSVAQQQTEQAVQRLRDQEQQVRKQFQQAELQLLEFEAKGLVEQAQPIGQLKVVAHVWQREPQIVRQLANLVAQAGGVALFGVAASKPQLIFAGQGLDCGALLRQVVAAVGGKGGGSAQQAQGGIAEVNDLAAALELALSNLQSY</sequence>
<dbReference type="InterPro" id="IPR018163">
    <property type="entry name" value="Thr/Ala-tRNA-synth_IIc_edit"/>
</dbReference>
<evidence type="ECO:0000256" key="2">
    <source>
        <dbReference type="ARBA" id="ARBA00004496"/>
    </source>
</evidence>
<dbReference type="PANTHER" id="PTHR43462">
    <property type="entry name" value="ALANYL-TRNA EDITING PROTEIN"/>
    <property type="match status" value="1"/>
</dbReference>
<evidence type="ECO:0000313" key="7">
    <source>
        <dbReference type="EMBL" id="GAA5530386.1"/>
    </source>
</evidence>
<accession>A0ABP9X4Q7</accession>
<dbReference type="Gene3D" id="2.40.30.130">
    <property type="match status" value="1"/>
</dbReference>
<dbReference type="Gene3D" id="3.10.310.40">
    <property type="match status" value="1"/>
</dbReference>
<comment type="caution">
    <text evidence="7">The sequence shown here is derived from an EMBL/GenBank/DDBJ whole genome shotgun (WGS) entry which is preliminary data.</text>
</comment>
<dbReference type="InterPro" id="IPR051335">
    <property type="entry name" value="Alanyl-tRNA_Editing_Enzymes"/>
</dbReference>
<keyword evidence="4" id="KW-0862">Zinc</keyword>
<dbReference type="RefSeq" id="WP_345723981.1">
    <property type="nucleotide sequence ID" value="NZ_BAABRU010000018.1"/>
</dbReference>
<dbReference type="SUPFAM" id="SSF50447">
    <property type="entry name" value="Translation proteins"/>
    <property type="match status" value="1"/>
</dbReference>
<dbReference type="SUPFAM" id="SSF55186">
    <property type="entry name" value="ThrRS/AlaRS common domain"/>
    <property type="match status" value="1"/>
</dbReference>
<dbReference type="Proteomes" id="UP001428290">
    <property type="component" value="Unassembled WGS sequence"/>
</dbReference>
<evidence type="ECO:0000256" key="3">
    <source>
        <dbReference type="ARBA" id="ARBA00022723"/>
    </source>
</evidence>
<comment type="cofactor">
    <cofactor evidence="1">
        <name>Zn(2+)</name>
        <dbReference type="ChEBI" id="CHEBI:29105"/>
    </cofactor>
</comment>
<keyword evidence="3" id="KW-0479">Metal-binding</keyword>
<dbReference type="SMART" id="SM00863">
    <property type="entry name" value="tRNA_SAD"/>
    <property type="match status" value="1"/>
</dbReference>
<dbReference type="Gene3D" id="3.30.980.10">
    <property type="entry name" value="Threonyl-trna Synthetase, Chain A, domain 2"/>
    <property type="match status" value="1"/>
</dbReference>
<evidence type="ECO:0000256" key="1">
    <source>
        <dbReference type="ARBA" id="ARBA00001947"/>
    </source>
</evidence>
<keyword evidence="8" id="KW-1185">Reference proteome</keyword>
<feature type="domain" description="Alanyl-transfer RNA synthetases family profile" evidence="6">
    <location>
        <begin position="1"/>
        <end position="233"/>
    </location>
</feature>
<dbReference type="EMBL" id="BAABRU010000018">
    <property type="protein sequence ID" value="GAA5530386.1"/>
    <property type="molecule type" value="Genomic_DNA"/>
</dbReference>
<gene>
    <name evidence="7" type="primary">alaS_2</name>
    <name evidence="7" type="ORF">Hgul01_04205</name>
</gene>
<dbReference type="InterPro" id="IPR018165">
    <property type="entry name" value="Ala-tRNA-synth_IIc_core"/>
</dbReference>
<comment type="subcellular location">
    <subcellularLocation>
        <location evidence="2">Cytoplasm</location>
    </subcellularLocation>
</comment>
<dbReference type="PANTHER" id="PTHR43462:SF1">
    <property type="entry name" value="ALANYL-TRNA EDITING PROTEIN AARSD1"/>
    <property type="match status" value="1"/>
</dbReference>
<name>A0ABP9X4Q7_9CHLR</name>
<evidence type="ECO:0000313" key="8">
    <source>
        <dbReference type="Proteomes" id="UP001428290"/>
    </source>
</evidence>
<evidence type="ECO:0000256" key="4">
    <source>
        <dbReference type="ARBA" id="ARBA00022833"/>
    </source>
</evidence>
<evidence type="ECO:0000256" key="5">
    <source>
        <dbReference type="SAM" id="Coils"/>
    </source>
</evidence>
<organism evidence="7 8">
    <name type="scientific">Herpetosiphon gulosus</name>
    <dbReference type="NCBI Taxonomy" id="1973496"/>
    <lineage>
        <taxon>Bacteria</taxon>
        <taxon>Bacillati</taxon>
        <taxon>Chloroflexota</taxon>
        <taxon>Chloroflexia</taxon>
        <taxon>Herpetosiphonales</taxon>
        <taxon>Herpetosiphonaceae</taxon>
        <taxon>Herpetosiphon</taxon>
    </lineage>
</organism>
<evidence type="ECO:0000259" key="6">
    <source>
        <dbReference type="PROSITE" id="PS50860"/>
    </source>
</evidence>
<dbReference type="GO" id="GO:0016874">
    <property type="term" value="F:ligase activity"/>
    <property type="evidence" value="ECO:0007669"/>
    <property type="project" value="UniProtKB-KW"/>
</dbReference>